<accession>X1AQE4</accession>
<dbReference type="EMBL" id="BART01010090">
    <property type="protein sequence ID" value="GAG84984.1"/>
    <property type="molecule type" value="Genomic_DNA"/>
</dbReference>
<reference evidence="1" key="1">
    <citation type="journal article" date="2014" name="Front. Microbiol.">
        <title>High frequency of phylogenetically diverse reductive dehalogenase-homologous genes in deep subseafloor sedimentary metagenomes.</title>
        <authorList>
            <person name="Kawai M."/>
            <person name="Futagami T."/>
            <person name="Toyoda A."/>
            <person name="Takaki Y."/>
            <person name="Nishi S."/>
            <person name="Hori S."/>
            <person name="Arai W."/>
            <person name="Tsubouchi T."/>
            <person name="Morono Y."/>
            <person name="Uchiyama I."/>
            <person name="Ito T."/>
            <person name="Fujiyama A."/>
            <person name="Inagaki F."/>
            <person name="Takami H."/>
        </authorList>
    </citation>
    <scope>NUCLEOTIDE SEQUENCE</scope>
    <source>
        <strain evidence="1">Expedition CK06-06</strain>
    </source>
</reference>
<sequence>YHWEYDNYVKTAYLCANKAGDLRLVITKTTTKTGLGAGQWSDVIVDTKVGNLTKPMLGPIRSHLKRNSFERTRASWAFKAKWYEGESHSYSDTRKPLKEILADYKAKQNKTDEGIIGDVTQDASKQRLNIIYNSIERLREKMPPASPEDDLLAGFRDIVDALKHGQRIDPDLKQLKELQNLRF</sequence>
<proteinExistence type="predicted"/>
<comment type="caution">
    <text evidence="1">The sequence shown here is derived from an EMBL/GenBank/DDBJ whole genome shotgun (WGS) entry which is preliminary data.</text>
</comment>
<organism evidence="1">
    <name type="scientific">marine sediment metagenome</name>
    <dbReference type="NCBI Taxonomy" id="412755"/>
    <lineage>
        <taxon>unclassified sequences</taxon>
        <taxon>metagenomes</taxon>
        <taxon>ecological metagenomes</taxon>
    </lineage>
</organism>
<name>X1AQE4_9ZZZZ</name>
<evidence type="ECO:0000313" key="1">
    <source>
        <dbReference type="EMBL" id="GAG84984.1"/>
    </source>
</evidence>
<feature type="non-terminal residue" evidence="1">
    <location>
        <position position="1"/>
    </location>
</feature>
<gene>
    <name evidence="1" type="ORF">S01H4_22117</name>
</gene>
<dbReference type="AlphaFoldDB" id="X1AQE4"/>
<protein>
    <submittedName>
        <fullName evidence="1">Uncharacterized protein</fullName>
    </submittedName>
</protein>